<dbReference type="InterPro" id="IPR043502">
    <property type="entry name" value="DNA/RNA_pol_sf"/>
</dbReference>
<accession>A0A284RE49</accession>
<feature type="region of interest" description="Disordered" evidence="3">
    <location>
        <begin position="831"/>
        <end position="850"/>
    </location>
</feature>
<dbReference type="GO" id="GO:0006397">
    <property type="term" value="P:mRNA processing"/>
    <property type="evidence" value="ECO:0007669"/>
    <property type="project" value="UniProtKB-KW"/>
</dbReference>
<feature type="region of interest" description="Disordered" evidence="3">
    <location>
        <begin position="981"/>
        <end position="1020"/>
    </location>
</feature>
<evidence type="ECO:0000256" key="2">
    <source>
        <dbReference type="PROSITE-ProRule" id="PRU00047"/>
    </source>
</evidence>
<evidence type="ECO:0008006" key="9">
    <source>
        <dbReference type="Google" id="ProtNLM"/>
    </source>
</evidence>
<feature type="compositionally biased region" description="Polar residues" evidence="3">
    <location>
        <begin position="921"/>
        <end position="931"/>
    </location>
</feature>
<dbReference type="PANTHER" id="PTHR15503">
    <property type="entry name" value="LDOC1 RELATED"/>
    <property type="match status" value="1"/>
</dbReference>
<feature type="domain" description="Death" evidence="5">
    <location>
        <begin position="1135"/>
        <end position="1177"/>
    </location>
</feature>
<keyword evidence="2" id="KW-0863">Zinc-finger</keyword>
<dbReference type="SUPFAM" id="SSF50630">
    <property type="entry name" value="Acid proteases"/>
    <property type="match status" value="1"/>
</dbReference>
<keyword evidence="4" id="KW-0812">Transmembrane</keyword>
<feature type="compositionally biased region" description="Low complexity" evidence="3">
    <location>
        <begin position="769"/>
        <end position="793"/>
    </location>
</feature>
<evidence type="ECO:0000313" key="7">
    <source>
        <dbReference type="EMBL" id="SJL07026.1"/>
    </source>
</evidence>
<dbReference type="InterPro" id="IPR021109">
    <property type="entry name" value="Peptidase_aspartic_dom_sf"/>
</dbReference>
<dbReference type="InterPro" id="IPR005162">
    <property type="entry name" value="Retrotrans_gag_dom"/>
</dbReference>
<name>A0A284RE49_ARMOS</name>
<feature type="compositionally biased region" description="Basic residues" evidence="3">
    <location>
        <begin position="434"/>
        <end position="450"/>
    </location>
</feature>
<keyword evidence="8" id="KW-1185">Reference proteome</keyword>
<evidence type="ECO:0000256" key="3">
    <source>
        <dbReference type="SAM" id="MobiDB-lite"/>
    </source>
</evidence>
<keyword evidence="1" id="KW-0507">mRNA processing</keyword>
<dbReference type="GO" id="GO:0008270">
    <property type="term" value="F:zinc ion binding"/>
    <property type="evidence" value="ECO:0007669"/>
    <property type="project" value="UniProtKB-KW"/>
</dbReference>
<feature type="region of interest" description="Disordered" evidence="3">
    <location>
        <begin position="758"/>
        <end position="800"/>
    </location>
</feature>
<feature type="transmembrane region" description="Helical" evidence="4">
    <location>
        <begin position="12"/>
        <end position="32"/>
    </location>
</feature>
<dbReference type="InterPro" id="IPR000488">
    <property type="entry name" value="Death_dom"/>
</dbReference>
<dbReference type="OrthoDB" id="128646at2759"/>
<dbReference type="SMART" id="SM00343">
    <property type="entry name" value="ZnF_C2HC"/>
    <property type="match status" value="1"/>
</dbReference>
<dbReference type="GO" id="GO:0003676">
    <property type="term" value="F:nucleic acid binding"/>
    <property type="evidence" value="ECO:0007669"/>
    <property type="project" value="InterPro"/>
</dbReference>
<feature type="compositionally biased region" description="Basic and acidic residues" evidence="3">
    <location>
        <begin position="1080"/>
        <end position="1090"/>
    </location>
</feature>
<dbReference type="Proteomes" id="UP000219338">
    <property type="component" value="Unassembled WGS sequence"/>
</dbReference>
<keyword evidence="4" id="KW-1133">Transmembrane helix</keyword>
<dbReference type="STRING" id="47428.A0A284RE49"/>
<proteinExistence type="predicted"/>
<evidence type="ECO:0000259" key="5">
    <source>
        <dbReference type="PROSITE" id="PS50017"/>
    </source>
</evidence>
<dbReference type="Gene3D" id="2.40.70.10">
    <property type="entry name" value="Acid Proteases"/>
    <property type="match status" value="1"/>
</dbReference>
<feature type="compositionally biased region" description="Basic and acidic residues" evidence="3">
    <location>
        <begin position="1011"/>
        <end position="1020"/>
    </location>
</feature>
<dbReference type="Gene3D" id="3.10.10.10">
    <property type="entry name" value="HIV Type 1 Reverse Transcriptase, subunit A, domain 1"/>
    <property type="match status" value="1"/>
</dbReference>
<evidence type="ECO:0000259" key="6">
    <source>
        <dbReference type="PROSITE" id="PS50158"/>
    </source>
</evidence>
<dbReference type="PROSITE" id="PS50017">
    <property type="entry name" value="DEATH_DOMAIN"/>
    <property type="match status" value="1"/>
</dbReference>
<feature type="region of interest" description="Disordered" evidence="3">
    <location>
        <begin position="175"/>
        <end position="252"/>
    </location>
</feature>
<dbReference type="PROSITE" id="PS50158">
    <property type="entry name" value="ZF_CCHC"/>
    <property type="match status" value="1"/>
</dbReference>
<keyword evidence="4" id="KW-0472">Membrane</keyword>
<dbReference type="InterPro" id="IPR036875">
    <property type="entry name" value="Znf_CCHC_sf"/>
</dbReference>
<dbReference type="GO" id="GO:0007165">
    <property type="term" value="P:signal transduction"/>
    <property type="evidence" value="ECO:0007669"/>
    <property type="project" value="InterPro"/>
</dbReference>
<protein>
    <recommendedName>
        <fullName evidence="9">CCHC-type domain-containing protein</fullName>
    </recommendedName>
</protein>
<keyword evidence="2" id="KW-0479">Metal-binding</keyword>
<dbReference type="Gene3D" id="4.10.60.10">
    <property type="entry name" value="Zinc finger, CCHC-type"/>
    <property type="match status" value="1"/>
</dbReference>
<dbReference type="InterPro" id="IPR032567">
    <property type="entry name" value="RTL1-rel"/>
</dbReference>
<evidence type="ECO:0000313" key="8">
    <source>
        <dbReference type="Proteomes" id="UP000219338"/>
    </source>
</evidence>
<dbReference type="InterPro" id="IPR001878">
    <property type="entry name" value="Znf_CCHC"/>
</dbReference>
<organism evidence="7 8">
    <name type="scientific">Armillaria ostoyae</name>
    <name type="common">Armillaria root rot fungus</name>
    <dbReference type="NCBI Taxonomy" id="47428"/>
    <lineage>
        <taxon>Eukaryota</taxon>
        <taxon>Fungi</taxon>
        <taxon>Dikarya</taxon>
        <taxon>Basidiomycota</taxon>
        <taxon>Agaricomycotina</taxon>
        <taxon>Agaricomycetes</taxon>
        <taxon>Agaricomycetidae</taxon>
        <taxon>Agaricales</taxon>
        <taxon>Marasmiineae</taxon>
        <taxon>Physalacriaceae</taxon>
        <taxon>Armillaria</taxon>
    </lineage>
</organism>
<feature type="compositionally biased region" description="Basic and acidic residues" evidence="3">
    <location>
        <begin position="478"/>
        <end position="488"/>
    </location>
</feature>
<evidence type="ECO:0000256" key="1">
    <source>
        <dbReference type="ARBA" id="ARBA00022664"/>
    </source>
</evidence>
<feature type="compositionally biased region" description="Basic and acidic residues" evidence="3">
    <location>
        <begin position="495"/>
        <end position="506"/>
    </location>
</feature>
<feature type="region of interest" description="Disordered" evidence="3">
    <location>
        <begin position="1067"/>
        <end position="1111"/>
    </location>
</feature>
<evidence type="ECO:0000256" key="4">
    <source>
        <dbReference type="SAM" id="Phobius"/>
    </source>
</evidence>
<gene>
    <name evidence="7" type="ORF">ARMOST_10369</name>
</gene>
<feature type="region of interest" description="Disordered" evidence="3">
    <location>
        <begin position="410"/>
        <end position="527"/>
    </location>
</feature>
<dbReference type="Pfam" id="PF08284">
    <property type="entry name" value="RVP_2"/>
    <property type="match status" value="1"/>
</dbReference>
<dbReference type="EMBL" id="FUEG01000007">
    <property type="protein sequence ID" value="SJL07026.1"/>
    <property type="molecule type" value="Genomic_DNA"/>
</dbReference>
<dbReference type="Pfam" id="PF00098">
    <property type="entry name" value="zf-CCHC"/>
    <property type="match status" value="1"/>
</dbReference>
<feature type="region of interest" description="Disordered" evidence="3">
    <location>
        <begin position="908"/>
        <end position="957"/>
    </location>
</feature>
<keyword evidence="2" id="KW-0862">Zinc</keyword>
<dbReference type="SUPFAM" id="SSF56672">
    <property type="entry name" value="DNA/RNA polymerases"/>
    <property type="match status" value="1"/>
</dbReference>
<dbReference type="PANTHER" id="PTHR15503:SF22">
    <property type="entry name" value="TRANSPOSON TY3-I GAG POLYPROTEIN"/>
    <property type="match status" value="1"/>
</dbReference>
<dbReference type="CDD" id="cd00303">
    <property type="entry name" value="retropepsin_like"/>
    <property type="match status" value="1"/>
</dbReference>
<feature type="compositionally biased region" description="Polar residues" evidence="3">
    <location>
        <begin position="183"/>
        <end position="193"/>
    </location>
</feature>
<dbReference type="SUPFAM" id="SSF57756">
    <property type="entry name" value="Retrovirus zinc finger-like domains"/>
    <property type="match status" value="1"/>
</dbReference>
<sequence>MQISTDFSTSTLVAIAVTALSLTCVLTTLILLKTYGYEIKQLSRRLVNHVRHLILPTYIECPGGTFISNPRLYPVRTHSTTPYHYVANTFREWEGPITFPPLFKSQSTGLSTPTNEQDVGQEGGRVLYEEYETIPTISDPILPEEEVQHVATPCLSITIPSSSEFPFREPGIPIVIRSDTPTDDSYTPHSPTDSEIIIWNHEHRDTQERTPTPHPHARAWSPNSSDFPRDSGTRSVTPQPASDVRRAATASRDAAAREELARLISRNSEIERIITRDRTAAQFYERASRPQLESETTTQYWHVLAPSLQSGSSDTGSIARTRWSGDSLESLSLHGWSTEPAQETATPEELGREYRNIWHSKRALIPTEATWKHSEVGQAWMQADPAEQEDILNHSADVQAVSLFNELHPFTPYRTPPPYQSRFTKETPIIMSHQPRRRRHPTSPQIHHRTNYMYSGPGRVQAGSGGAGASGSGQPADIDVKGENKPDDSWGGGNEGKKPEKPEEPWKPGTGFFKGEKPPDPEDPLYNSVAKDKERWSLPGAPDKFDPDTEPPNPVGAMGDDAPWIGCKPNLIRKPEPFHGDPDDIDRFITDCQMYFQVHSAYMWLDPYRVAFASSYFEGRAKDWWTLQLEDLYSSSRGKYRFPSWYAFKGAIVTKFSNPGVEEKHKVAMYALRMTGTMTATEYLQELEKLAKKAKLQHDTSDRGHMVTALRQGVPASYTNMIANIGTNIPVGYEQWGQRIIVMNEERQRKAALDLVGRMYQPRPPPPQQNTGTPKGASGTTTSSTTKKTATGVTYGGRGQPMDIDAIKSGNCFRCGEKGHISKNCPLQSWNKGKKQEVRASTTEPSTGSKIEEVKDAARNHSGWTYTLPVVNVSHLPHSILFAESRSNQPRKESHNKYAVLTIDDDNLSSVSDDEAPTGAESPNTKDSTLRNFGAKRHTSSLRGETQPTKVFDEKSPTIVTPIDTASQPRRTDGTWAKLKHAPCEVSSDEQAAPTERSPIATIDVESQSDGARENTARKPMDTKAIPQEVASAQAIKRGHSVVMIEVPDEEDDTSFVLQQNKVAATDADACGPSPKRKSPLMEKEAERPIGNDTSVSKGREAAKHAPSTAAPQEWLKPFETEWTWRAIKDAKDESSARAILLNWIHKTRAEEVVDNLLEGLRSSERFRALEWLDELRKPKRYFIRAQNSPQSLLIPVELETLEHRITISAKALLDSGCTGSSIHRDVIKKYGIPVQKTASPIPVYNADGSRNKAGEITTYAELRLKIGGHSERIDLAVTDLGSKEIFLGHDWLVRHNPSINWATGSVTFTRCQCAGNRFVLPDADPDDEWELEEGETILAVDFEEAIEIRAVHKANELAAKANEEKEKKTFEQMIPEPYRDFKDLFAKENFDDLPVRKPWDHAIELVPNAKNTLDCKVYPLNPLEQKELDKFLDENLASGRIKPSKSPMASPFFFVKKKDGTLRPVQDYRKLNEMTIKN</sequence>
<dbReference type="Pfam" id="PF03732">
    <property type="entry name" value="Retrotrans_gag"/>
    <property type="match status" value="1"/>
</dbReference>
<feature type="compositionally biased region" description="Polar residues" evidence="3">
    <location>
        <begin position="839"/>
        <end position="849"/>
    </location>
</feature>
<feature type="domain" description="CCHC-type" evidence="6">
    <location>
        <begin position="812"/>
        <end position="826"/>
    </location>
</feature>
<reference evidence="8" key="1">
    <citation type="journal article" date="2017" name="Nat. Ecol. Evol.">
        <title>Genome expansion and lineage-specific genetic innovations in the forest pathogenic fungi Armillaria.</title>
        <authorList>
            <person name="Sipos G."/>
            <person name="Prasanna A.N."/>
            <person name="Walter M.C."/>
            <person name="O'Connor E."/>
            <person name="Balint B."/>
            <person name="Krizsan K."/>
            <person name="Kiss B."/>
            <person name="Hess J."/>
            <person name="Varga T."/>
            <person name="Slot J."/>
            <person name="Riley R."/>
            <person name="Boka B."/>
            <person name="Rigling D."/>
            <person name="Barry K."/>
            <person name="Lee J."/>
            <person name="Mihaltcheva S."/>
            <person name="LaButti K."/>
            <person name="Lipzen A."/>
            <person name="Waldron R."/>
            <person name="Moloney N.M."/>
            <person name="Sperisen C."/>
            <person name="Kredics L."/>
            <person name="Vagvoelgyi C."/>
            <person name="Patrignani A."/>
            <person name="Fitzpatrick D."/>
            <person name="Nagy I."/>
            <person name="Doyle S."/>
            <person name="Anderson J.B."/>
            <person name="Grigoriev I.V."/>
            <person name="Gueldener U."/>
            <person name="Muensterkoetter M."/>
            <person name="Nagy L.G."/>
        </authorList>
    </citation>
    <scope>NUCLEOTIDE SEQUENCE [LARGE SCALE GENOMIC DNA]</scope>
    <source>
        <strain evidence="8">C18/9</strain>
    </source>
</reference>